<evidence type="ECO:0000313" key="8">
    <source>
        <dbReference type="EMBL" id="ALR22041.1"/>
    </source>
</evidence>
<dbReference type="InterPro" id="IPR001663">
    <property type="entry name" value="Rng_hydr_dOase-A"/>
</dbReference>
<dbReference type="PANTHER" id="PTHR43756">
    <property type="entry name" value="CHOLINE MONOOXYGENASE, CHLOROPLASTIC"/>
    <property type="match status" value="1"/>
</dbReference>
<comment type="similarity">
    <text evidence="1">Belongs to the bacterial ring-hydroxylating dioxygenase alpha subunit family.</text>
</comment>
<dbReference type="EMBL" id="CP013264">
    <property type="protein sequence ID" value="ALR22041.1"/>
    <property type="molecule type" value="Genomic_DNA"/>
</dbReference>
<dbReference type="Pfam" id="PF00848">
    <property type="entry name" value="Ring_hydroxyl_A"/>
    <property type="match status" value="1"/>
</dbReference>
<dbReference type="CDD" id="cd00680">
    <property type="entry name" value="RHO_alpha_C"/>
    <property type="match status" value="1"/>
</dbReference>
<evidence type="ECO:0000256" key="4">
    <source>
        <dbReference type="ARBA" id="ARBA00023002"/>
    </source>
</evidence>
<dbReference type="SUPFAM" id="SSF55961">
    <property type="entry name" value="Bet v1-like"/>
    <property type="match status" value="1"/>
</dbReference>
<keyword evidence="6" id="KW-0411">Iron-sulfur</keyword>
<keyword evidence="9" id="KW-1185">Reference proteome</keyword>
<dbReference type="InterPro" id="IPR015879">
    <property type="entry name" value="Ring_hydroxy_dOase_asu_C_dom"/>
</dbReference>
<dbReference type="STRING" id="1332080.ATN00_18770"/>
<protein>
    <submittedName>
        <fullName evidence="8">(2Fe-2S)-binding protein</fullName>
    </submittedName>
</protein>
<dbReference type="PRINTS" id="PR00090">
    <property type="entry name" value="RNGDIOXGNASE"/>
</dbReference>
<reference evidence="8 9" key="1">
    <citation type="submission" date="2015-11" db="EMBL/GenBank/DDBJ databases">
        <title>A Two-component Flavoprotein Monooxygenase System MeaXY Responsible for para-Hydroxylation of 2-Methyl-6-ethylaniline and 2,6-Diethylaniline in Sphingobium baderi DE-13.</title>
        <authorList>
            <person name="Cheng M."/>
            <person name="Meng Q."/>
            <person name="Yang Y."/>
            <person name="Chu C."/>
            <person name="Yan X."/>
            <person name="He J."/>
            <person name="Li S."/>
        </authorList>
    </citation>
    <scope>NUCLEOTIDE SEQUENCE [LARGE SCALE GENOMIC DNA]</scope>
    <source>
        <strain evidence="8 9">DE-13</strain>
    </source>
</reference>
<evidence type="ECO:0000256" key="2">
    <source>
        <dbReference type="ARBA" id="ARBA00022714"/>
    </source>
</evidence>
<dbReference type="PANTHER" id="PTHR43756:SF1">
    <property type="entry name" value="3-PHENYLPROPIONATE_CINNAMIC ACID DIOXYGENASE SUBUNIT ALPHA"/>
    <property type="match status" value="1"/>
</dbReference>
<accession>A0A0S3F2T8</accession>
<dbReference type="GO" id="GO:0016491">
    <property type="term" value="F:oxidoreductase activity"/>
    <property type="evidence" value="ECO:0007669"/>
    <property type="project" value="UniProtKB-KW"/>
</dbReference>
<evidence type="ECO:0000256" key="1">
    <source>
        <dbReference type="ARBA" id="ARBA00008751"/>
    </source>
</evidence>
<dbReference type="Pfam" id="PF00355">
    <property type="entry name" value="Rieske"/>
    <property type="match status" value="1"/>
</dbReference>
<dbReference type="GO" id="GO:0051537">
    <property type="term" value="F:2 iron, 2 sulfur cluster binding"/>
    <property type="evidence" value="ECO:0007669"/>
    <property type="project" value="UniProtKB-KW"/>
</dbReference>
<dbReference type="Gene3D" id="3.90.380.10">
    <property type="entry name" value="Naphthalene 1,2-dioxygenase Alpha Subunit, Chain A, domain 1"/>
    <property type="match status" value="1"/>
</dbReference>
<dbReference type="Gene3D" id="2.102.10.10">
    <property type="entry name" value="Rieske [2Fe-2S] iron-sulphur domain"/>
    <property type="match status" value="1"/>
</dbReference>
<dbReference type="SUPFAM" id="SSF50022">
    <property type="entry name" value="ISP domain"/>
    <property type="match status" value="1"/>
</dbReference>
<dbReference type="AlphaFoldDB" id="A0A0S3F2T8"/>
<organism evidence="8 9">
    <name type="scientific">Sphingobium baderi</name>
    <dbReference type="NCBI Taxonomy" id="1332080"/>
    <lineage>
        <taxon>Bacteria</taxon>
        <taxon>Pseudomonadati</taxon>
        <taxon>Pseudomonadota</taxon>
        <taxon>Alphaproteobacteria</taxon>
        <taxon>Sphingomonadales</taxon>
        <taxon>Sphingomonadaceae</taxon>
        <taxon>Sphingobium</taxon>
    </lineage>
</organism>
<dbReference type="InterPro" id="IPR017941">
    <property type="entry name" value="Rieske_2Fe-2S"/>
</dbReference>
<sequence length="401" mass="45739">MLNARLLSIREDSERESGRADYPQDFPALPPVPVGRYVEQDFYDLEMKHLWPRTWLYAGHASEIPEPGCYKLFEQLGQSVIVSRGEGGEIRAFHNICRHRASALVVEDSGKTRRFVCPYHSWSYDLDGGLIGVPEERDFKCLDKAERGLKRVHCETMRGMIFINLDGNAPPLEEYFASTLRELEGFPLEDMVVNAVISVEMECNWKAALDNFLEAYHINTIHAKSIAPYLDSRSFNISLFRGGHARFATRKRGAGTIFGKDLAIPQGPSEIFRTHTIALPMFPNSFIAVDPVGFGWQSWWPVGMNRTVMTFTLMGWRDDVNRGPGFREAMVEQVKAIANEDVHLFPRLQRSLESGAVSSLLLGYQERALYWYQEEIDRRIGPQNIPQHLRIEQILAPFTAD</sequence>
<evidence type="ECO:0000313" key="9">
    <source>
        <dbReference type="Proteomes" id="UP000056968"/>
    </source>
</evidence>
<keyword evidence="3" id="KW-0479">Metal-binding</keyword>
<keyword evidence="2" id="KW-0001">2Fe-2S</keyword>
<evidence type="ECO:0000256" key="5">
    <source>
        <dbReference type="ARBA" id="ARBA00023004"/>
    </source>
</evidence>
<proteinExistence type="inferred from homology"/>
<dbReference type="OrthoDB" id="7458380at2"/>
<dbReference type="CDD" id="cd03469">
    <property type="entry name" value="Rieske_RO_Alpha_N"/>
    <property type="match status" value="1"/>
</dbReference>
<name>A0A0S3F2T8_9SPHN</name>
<dbReference type="InterPro" id="IPR036922">
    <property type="entry name" value="Rieske_2Fe-2S_sf"/>
</dbReference>
<evidence type="ECO:0000256" key="3">
    <source>
        <dbReference type="ARBA" id="ARBA00022723"/>
    </source>
</evidence>
<dbReference type="Proteomes" id="UP000056968">
    <property type="component" value="Chromosome"/>
</dbReference>
<keyword evidence="5" id="KW-0408">Iron</keyword>
<dbReference type="GO" id="GO:0005506">
    <property type="term" value="F:iron ion binding"/>
    <property type="evidence" value="ECO:0007669"/>
    <property type="project" value="InterPro"/>
</dbReference>
<evidence type="ECO:0000259" key="7">
    <source>
        <dbReference type="PROSITE" id="PS51296"/>
    </source>
</evidence>
<evidence type="ECO:0000256" key="6">
    <source>
        <dbReference type="ARBA" id="ARBA00023014"/>
    </source>
</evidence>
<gene>
    <name evidence="8" type="ORF">ATN00_18770</name>
</gene>
<dbReference type="KEGG" id="sbd:ATN00_18770"/>
<dbReference type="PROSITE" id="PS51296">
    <property type="entry name" value="RIESKE"/>
    <property type="match status" value="1"/>
</dbReference>
<feature type="domain" description="Rieske" evidence="7">
    <location>
        <begin position="56"/>
        <end position="163"/>
    </location>
</feature>
<keyword evidence="4" id="KW-0560">Oxidoreductase</keyword>